<dbReference type="SMART" id="SM00418">
    <property type="entry name" value="HTH_ARSR"/>
    <property type="match status" value="1"/>
</dbReference>
<protein>
    <submittedName>
        <fullName evidence="5">Regulatory protein</fullName>
    </submittedName>
</protein>
<dbReference type="InterPro" id="IPR011991">
    <property type="entry name" value="ArsR-like_HTH"/>
</dbReference>
<dbReference type="PANTHER" id="PTHR43132">
    <property type="entry name" value="ARSENICAL RESISTANCE OPERON REPRESSOR ARSR-RELATED"/>
    <property type="match status" value="1"/>
</dbReference>
<dbReference type="InterPro" id="IPR001845">
    <property type="entry name" value="HTH_ArsR_DNA-bd_dom"/>
</dbReference>
<keyword evidence="2" id="KW-0238">DNA-binding</keyword>
<proteinExistence type="predicted"/>
<sequence length="324" mass="34050">MLRIVLTADDLTRVRFEAAPGPLVDAGLAARALRRRPVPALANWRAAVAPAITPAVHPLLALNPPAGPTCTFVEPLAAELAAGLESLDTVPAERRREEIADLRTAPTAWLKALASGDRSARADLARAATRMHEVAVAPVAAHLAADREADIGRRAAELGTGGLAAAVSGLHRTLRLRGQVLEVERPFDYEHRSGGTGVLMLPSPFLVDEVRIGWSEGEPLRIHYPTGTPLPGHPDAAPADPLARMLGGTRAAVLRAVGTGCGTVALARRVGASPASASEHVTVLREAGLVATARVGRGVRHWLTPLGAQLLRAQLVRRSTPPPR</sequence>
<name>A0ABQ5R9P4_9ACTN</name>
<dbReference type="CDD" id="cd00090">
    <property type="entry name" value="HTH_ARSR"/>
    <property type="match status" value="1"/>
</dbReference>
<organism evidence="5 6">
    <name type="scientific">Phytohabitans aurantiacus</name>
    <dbReference type="NCBI Taxonomy" id="3016789"/>
    <lineage>
        <taxon>Bacteria</taxon>
        <taxon>Bacillati</taxon>
        <taxon>Actinomycetota</taxon>
        <taxon>Actinomycetes</taxon>
        <taxon>Micromonosporales</taxon>
        <taxon>Micromonosporaceae</taxon>
    </lineage>
</organism>
<dbReference type="Proteomes" id="UP001144280">
    <property type="component" value="Unassembled WGS sequence"/>
</dbReference>
<dbReference type="Gene3D" id="1.10.10.10">
    <property type="entry name" value="Winged helix-like DNA-binding domain superfamily/Winged helix DNA-binding domain"/>
    <property type="match status" value="1"/>
</dbReference>
<keyword evidence="1" id="KW-0805">Transcription regulation</keyword>
<dbReference type="PANTHER" id="PTHR43132:SF8">
    <property type="entry name" value="HTH-TYPE TRANSCRIPTIONAL REGULATOR KMTR"/>
    <property type="match status" value="1"/>
</dbReference>
<dbReference type="InterPro" id="IPR036390">
    <property type="entry name" value="WH_DNA-bd_sf"/>
</dbReference>
<evidence type="ECO:0000313" key="5">
    <source>
        <dbReference type="EMBL" id="GLI02301.1"/>
    </source>
</evidence>
<dbReference type="InterPro" id="IPR051011">
    <property type="entry name" value="Metal_resp_trans_reg"/>
</dbReference>
<reference evidence="5" key="1">
    <citation type="submission" date="2022-12" db="EMBL/GenBank/DDBJ databases">
        <title>New Phytohabitans aurantiacus sp. RD004123 nov., an actinomycete isolated from soil.</title>
        <authorList>
            <person name="Triningsih D.W."/>
            <person name="Harunari E."/>
            <person name="Igarashi Y."/>
        </authorList>
    </citation>
    <scope>NUCLEOTIDE SEQUENCE</scope>
    <source>
        <strain evidence="5">RD004123</strain>
    </source>
</reference>
<keyword evidence="6" id="KW-1185">Reference proteome</keyword>
<comment type="caution">
    <text evidence="5">The sequence shown here is derived from an EMBL/GenBank/DDBJ whole genome shotgun (WGS) entry which is preliminary data.</text>
</comment>
<keyword evidence="3" id="KW-0804">Transcription</keyword>
<dbReference type="RefSeq" id="WP_281903793.1">
    <property type="nucleotide sequence ID" value="NZ_BSDI01000058.1"/>
</dbReference>
<evidence type="ECO:0000313" key="6">
    <source>
        <dbReference type="Proteomes" id="UP001144280"/>
    </source>
</evidence>
<accession>A0ABQ5R9P4</accession>
<evidence type="ECO:0000256" key="2">
    <source>
        <dbReference type="ARBA" id="ARBA00023125"/>
    </source>
</evidence>
<dbReference type="SUPFAM" id="SSF46785">
    <property type="entry name" value="Winged helix' DNA-binding domain"/>
    <property type="match status" value="1"/>
</dbReference>
<evidence type="ECO:0000256" key="1">
    <source>
        <dbReference type="ARBA" id="ARBA00023015"/>
    </source>
</evidence>
<evidence type="ECO:0000256" key="3">
    <source>
        <dbReference type="ARBA" id="ARBA00023163"/>
    </source>
</evidence>
<feature type="domain" description="HTH arsR-type" evidence="4">
    <location>
        <begin position="244"/>
        <end position="317"/>
    </location>
</feature>
<gene>
    <name evidence="5" type="ORF">Pa4123_75790</name>
</gene>
<evidence type="ECO:0000259" key="4">
    <source>
        <dbReference type="SMART" id="SM00418"/>
    </source>
</evidence>
<dbReference type="InterPro" id="IPR036388">
    <property type="entry name" value="WH-like_DNA-bd_sf"/>
</dbReference>
<dbReference type="EMBL" id="BSDI01000058">
    <property type="protein sequence ID" value="GLI02301.1"/>
    <property type="molecule type" value="Genomic_DNA"/>
</dbReference>